<name>A0A841EIC7_9ACTN</name>
<organism evidence="1 2">
    <name type="scientific">Streptomonospora salina</name>
    <dbReference type="NCBI Taxonomy" id="104205"/>
    <lineage>
        <taxon>Bacteria</taxon>
        <taxon>Bacillati</taxon>
        <taxon>Actinomycetota</taxon>
        <taxon>Actinomycetes</taxon>
        <taxon>Streptosporangiales</taxon>
        <taxon>Nocardiopsidaceae</taxon>
        <taxon>Streptomonospora</taxon>
    </lineage>
</organism>
<reference evidence="1 2" key="1">
    <citation type="submission" date="2020-08" db="EMBL/GenBank/DDBJ databases">
        <title>Sequencing the genomes of 1000 actinobacteria strains.</title>
        <authorList>
            <person name="Klenk H.-P."/>
        </authorList>
    </citation>
    <scope>NUCLEOTIDE SEQUENCE [LARGE SCALE GENOMIC DNA]</scope>
    <source>
        <strain evidence="1 2">DSM 44593</strain>
    </source>
</reference>
<evidence type="ECO:0000313" key="1">
    <source>
        <dbReference type="EMBL" id="MBB6000110.1"/>
    </source>
</evidence>
<accession>A0A841EIC7</accession>
<evidence type="ECO:0000313" key="2">
    <source>
        <dbReference type="Proteomes" id="UP000578077"/>
    </source>
</evidence>
<proteinExistence type="predicted"/>
<dbReference type="RefSeq" id="WP_184637324.1">
    <property type="nucleotide sequence ID" value="NZ_BAABKT010000012.1"/>
</dbReference>
<comment type="caution">
    <text evidence="1">The sequence shown here is derived from an EMBL/GenBank/DDBJ whole genome shotgun (WGS) entry which is preliminary data.</text>
</comment>
<sequence length="129" mass="14023">MDTTMRIHVSSDDTHAEDLAELVAALHSELLQLDVEEVRPLRTGPPPAGARSDWGIDLGGLAVVADASVEMLSRIVGSLRAWCERAEPRPAVRLEIDGDAIEISEASAEQAEQSLQLFLHRHGTVGQHR</sequence>
<protein>
    <submittedName>
        <fullName evidence="1">Uncharacterized protein</fullName>
    </submittedName>
</protein>
<keyword evidence="2" id="KW-1185">Reference proteome</keyword>
<gene>
    <name evidence="1" type="ORF">HNR25_003861</name>
</gene>
<dbReference type="AlphaFoldDB" id="A0A841EIC7"/>
<dbReference type="Proteomes" id="UP000578077">
    <property type="component" value="Unassembled WGS sequence"/>
</dbReference>
<dbReference type="EMBL" id="JACHLY010000001">
    <property type="protein sequence ID" value="MBB6000110.1"/>
    <property type="molecule type" value="Genomic_DNA"/>
</dbReference>